<protein>
    <submittedName>
        <fullName evidence="1">Uncharacterized protein</fullName>
    </submittedName>
</protein>
<proteinExistence type="predicted"/>
<evidence type="ECO:0000313" key="2">
    <source>
        <dbReference type="Proteomes" id="UP000187203"/>
    </source>
</evidence>
<comment type="caution">
    <text evidence="1">The sequence shown here is derived from an EMBL/GenBank/DDBJ whole genome shotgun (WGS) entry which is preliminary data.</text>
</comment>
<organism evidence="1 2">
    <name type="scientific">Corchorus olitorius</name>
    <dbReference type="NCBI Taxonomy" id="93759"/>
    <lineage>
        <taxon>Eukaryota</taxon>
        <taxon>Viridiplantae</taxon>
        <taxon>Streptophyta</taxon>
        <taxon>Embryophyta</taxon>
        <taxon>Tracheophyta</taxon>
        <taxon>Spermatophyta</taxon>
        <taxon>Magnoliopsida</taxon>
        <taxon>eudicotyledons</taxon>
        <taxon>Gunneridae</taxon>
        <taxon>Pentapetalae</taxon>
        <taxon>rosids</taxon>
        <taxon>malvids</taxon>
        <taxon>Malvales</taxon>
        <taxon>Malvaceae</taxon>
        <taxon>Grewioideae</taxon>
        <taxon>Apeibeae</taxon>
        <taxon>Corchorus</taxon>
    </lineage>
</organism>
<dbReference type="AlphaFoldDB" id="A0A1R3JPK4"/>
<dbReference type="EMBL" id="AWUE01015568">
    <property type="protein sequence ID" value="OMO96734.1"/>
    <property type="molecule type" value="Genomic_DNA"/>
</dbReference>
<evidence type="ECO:0000313" key="1">
    <source>
        <dbReference type="EMBL" id="OMO96734.1"/>
    </source>
</evidence>
<dbReference type="Proteomes" id="UP000187203">
    <property type="component" value="Unassembled WGS sequence"/>
</dbReference>
<sequence>MNWLRSSFFVAESSLDSSFYEIDISESDLFLLDPINVDVDSLLDNLSEVDDDFTSMIGIFCTITLTEVDPQSKCLVMLRALVVVEYVGGSHLLVHVAASIPQMCDIKIWSINCEKRIVSRHNGKMIIPLYLSECKLSHCRSSVRCHLTTFRYISLWNTKIHRKQISDCN</sequence>
<accession>A0A1R3JPK4</accession>
<keyword evidence="2" id="KW-1185">Reference proteome</keyword>
<reference evidence="2" key="1">
    <citation type="submission" date="2013-09" db="EMBL/GenBank/DDBJ databases">
        <title>Corchorus olitorius genome sequencing.</title>
        <authorList>
            <person name="Alam M."/>
            <person name="Haque M.S."/>
            <person name="Islam M.S."/>
            <person name="Emdad E.M."/>
            <person name="Islam M.M."/>
            <person name="Ahmed B."/>
            <person name="Halim A."/>
            <person name="Hossen Q.M.M."/>
            <person name="Hossain M.Z."/>
            <person name="Ahmed R."/>
            <person name="Khan M.M."/>
            <person name="Islam R."/>
            <person name="Rashid M.M."/>
            <person name="Khan S.A."/>
            <person name="Rahman M.S."/>
            <person name="Alam M."/>
            <person name="Yahiya A.S."/>
            <person name="Khan M.S."/>
            <person name="Azam M.S."/>
            <person name="Haque T."/>
            <person name="Lashkar M.Z.H."/>
            <person name="Akhand A.I."/>
            <person name="Morshed G."/>
            <person name="Roy S."/>
            <person name="Uddin K.S."/>
            <person name="Rabeya T."/>
            <person name="Hossain A.S."/>
            <person name="Chowdhury A."/>
            <person name="Snigdha A.R."/>
            <person name="Mortoza M.S."/>
            <person name="Matin S.A."/>
            <person name="Hoque S.M.E."/>
            <person name="Islam M.K."/>
            <person name="Roy D.K."/>
            <person name="Haider R."/>
            <person name="Moosa M.M."/>
            <person name="Elias S.M."/>
            <person name="Hasan A.M."/>
            <person name="Jahan S."/>
            <person name="Shafiuddin M."/>
            <person name="Mahmood N."/>
            <person name="Shommy N.S."/>
        </authorList>
    </citation>
    <scope>NUCLEOTIDE SEQUENCE [LARGE SCALE GENOMIC DNA]</scope>
    <source>
        <strain evidence="2">cv. O-4</strain>
    </source>
</reference>
<gene>
    <name evidence="1" type="ORF">COLO4_15122</name>
</gene>
<name>A0A1R3JPK4_9ROSI</name>